<dbReference type="CDD" id="cd00580">
    <property type="entry name" value="CHMI"/>
    <property type="match status" value="1"/>
</dbReference>
<name>A0ABT4YVK5_9VIBR</name>
<protein>
    <submittedName>
        <fullName evidence="1">5-carboxymethyl-2-hydroxymuconate Delta-isomerase</fullName>
    </submittedName>
</protein>
<gene>
    <name evidence="1" type="ORF">PGX00_18910</name>
</gene>
<dbReference type="SUPFAM" id="SSF55331">
    <property type="entry name" value="Tautomerase/MIF"/>
    <property type="match status" value="1"/>
</dbReference>
<reference evidence="1 2" key="1">
    <citation type="submission" date="2023-01" db="EMBL/GenBank/DDBJ databases">
        <title>Vibrio sp. KJ40-1 sp.nov, isolated from marine algae.</title>
        <authorList>
            <person name="Butt M."/>
            <person name="Kim J.M.J."/>
            <person name="Jeon C.O.C."/>
        </authorList>
    </citation>
    <scope>NUCLEOTIDE SEQUENCE [LARGE SCALE GENOMIC DNA]</scope>
    <source>
        <strain evidence="1 2">KJ40-1</strain>
    </source>
</reference>
<comment type="caution">
    <text evidence="1">The sequence shown here is derived from an EMBL/GenBank/DDBJ whole genome shotgun (WGS) entry which is preliminary data.</text>
</comment>
<dbReference type="PANTHER" id="PTHR37950">
    <property type="entry name" value="4-HYDROXYPHENYLACETATE CATABOLISM PROTEIN"/>
    <property type="match status" value="1"/>
</dbReference>
<dbReference type="InterPro" id="IPR004220">
    <property type="entry name" value="5-COMe_2-OHmuconate_Isoase"/>
</dbReference>
<dbReference type="PANTHER" id="PTHR37950:SF1">
    <property type="entry name" value="4-HYDROXYPHENYLACETATE CATABOLISM PROTEIN"/>
    <property type="match status" value="1"/>
</dbReference>
<accession>A0ABT4YVK5</accession>
<dbReference type="InterPro" id="IPR014347">
    <property type="entry name" value="Tautomerase/MIF_sf"/>
</dbReference>
<evidence type="ECO:0000313" key="2">
    <source>
        <dbReference type="Proteomes" id="UP001210678"/>
    </source>
</evidence>
<sequence>MPHFIVEYSANIESELDLPELLKVLNETAVSTGVFPLGGIRSRAYRADSFRVAEGDPENGFIHLTVKVGSGRSMEILKQAGDTIFAAFTERLQPVFDKRYLSIGFEMVELHPTLNYKKIIYTRSLKAWQSNTSL</sequence>
<dbReference type="Pfam" id="PF02962">
    <property type="entry name" value="CHMI"/>
    <property type="match status" value="1"/>
</dbReference>
<dbReference type="RefSeq" id="WP_272139492.1">
    <property type="nucleotide sequence ID" value="NZ_JAQLOI010000003.1"/>
</dbReference>
<keyword evidence="2" id="KW-1185">Reference proteome</keyword>
<dbReference type="Proteomes" id="UP001210678">
    <property type="component" value="Unassembled WGS sequence"/>
</dbReference>
<organism evidence="1 2">
    <name type="scientific">Vibrio algarum</name>
    <dbReference type="NCBI Taxonomy" id="3020714"/>
    <lineage>
        <taxon>Bacteria</taxon>
        <taxon>Pseudomonadati</taxon>
        <taxon>Pseudomonadota</taxon>
        <taxon>Gammaproteobacteria</taxon>
        <taxon>Vibrionales</taxon>
        <taxon>Vibrionaceae</taxon>
        <taxon>Vibrio</taxon>
    </lineage>
</organism>
<dbReference type="EMBL" id="JAQLOI010000003">
    <property type="protein sequence ID" value="MDB1125614.1"/>
    <property type="molecule type" value="Genomic_DNA"/>
</dbReference>
<evidence type="ECO:0000313" key="1">
    <source>
        <dbReference type="EMBL" id="MDB1125614.1"/>
    </source>
</evidence>
<proteinExistence type="predicted"/>
<dbReference type="Gene3D" id="3.30.429.10">
    <property type="entry name" value="Macrophage Migration Inhibitory Factor"/>
    <property type="match status" value="1"/>
</dbReference>